<name>A0AAV7PMT6_PLEWA</name>
<evidence type="ECO:0000313" key="2">
    <source>
        <dbReference type="EMBL" id="KAJ1128194.1"/>
    </source>
</evidence>
<dbReference type="Proteomes" id="UP001066276">
    <property type="component" value="Chromosome 7"/>
</dbReference>
<comment type="caution">
    <text evidence="2">The sequence shown here is derived from an EMBL/GenBank/DDBJ whole genome shotgun (WGS) entry which is preliminary data.</text>
</comment>
<sequence>MTGKGSARLARLASRLQEFNYKIEFIPGWKNVQADCLSRLALEWQSVDGGNVLEHEEEGAVASVGPPLGGAERESGRNSGDVSLDCPGTARAGNKRTLLRQQKKTLRRRVETRYRTGMLRRDALQNRNGSPVRRALGNALTGQESFRMERATERALHSWKPTVTRGKGVEKSTISQRLMLIQRTDTCIQQ</sequence>
<protein>
    <submittedName>
        <fullName evidence="2">Uncharacterized protein</fullName>
    </submittedName>
</protein>
<keyword evidence="3" id="KW-1185">Reference proteome</keyword>
<feature type="region of interest" description="Disordered" evidence="1">
    <location>
        <begin position="56"/>
        <end position="93"/>
    </location>
</feature>
<evidence type="ECO:0000256" key="1">
    <source>
        <dbReference type="SAM" id="MobiDB-lite"/>
    </source>
</evidence>
<dbReference type="AlphaFoldDB" id="A0AAV7PMT6"/>
<proteinExistence type="predicted"/>
<organism evidence="2 3">
    <name type="scientific">Pleurodeles waltl</name>
    <name type="common">Iberian ribbed newt</name>
    <dbReference type="NCBI Taxonomy" id="8319"/>
    <lineage>
        <taxon>Eukaryota</taxon>
        <taxon>Metazoa</taxon>
        <taxon>Chordata</taxon>
        <taxon>Craniata</taxon>
        <taxon>Vertebrata</taxon>
        <taxon>Euteleostomi</taxon>
        <taxon>Amphibia</taxon>
        <taxon>Batrachia</taxon>
        <taxon>Caudata</taxon>
        <taxon>Salamandroidea</taxon>
        <taxon>Salamandridae</taxon>
        <taxon>Pleurodelinae</taxon>
        <taxon>Pleurodeles</taxon>
    </lineage>
</organism>
<gene>
    <name evidence="2" type="ORF">NDU88_006573</name>
</gene>
<dbReference type="EMBL" id="JANPWB010000011">
    <property type="protein sequence ID" value="KAJ1128194.1"/>
    <property type="molecule type" value="Genomic_DNA"/>
</dbReference>
<accession>A0AAV7PMT6</accession>
<evidence type="ECO:0000313" key="3">
    <source>
        <dbReference type="Proteomes" id="UP001066276"/>
    </source>
</evidence>
<reference evidence="2" key="1">
    <citation type="journal article" date="2022" name="bioRxiv">
        <title>Sequencing and chromosome-scale assembly of the giantPleurodeles waltlgenome.</title>
        <authorList>
            <person name="Brown T."/>
            <person name="Elewa A."/>
            <person name="Iarovenko S."/>
            <person name="Subramanian E."/>
            <person name="Araus A.J."/>
            <person name="Petzold A."/>
            <person name="Susuki M."/>
            <person name="Suzuki K.-i.T."/>
            <person name="Hayashi T."/>
            <person name="Toyoda A."/>
            <person name="Oliveira C."/>
            <person name="Osipova E."/>
            <person name="Leigh N.D."/>
            <person name="Simon A."/>
            <person name="Yun M.H."/>
        </authorList>
    </citation>
    <scope>NUCLEOTIDE SEQUENCE</scope>
    <source>
        <strain evidence="2">20211129_DDA</strain>
        <tissue evidence="2">Liver</tissue>
    </source>
</reference>